<evidence type="ECO:0000313" key="18">
    <source>
        <dbReference type="EMBL" id="AGB41434.1"/>
    </source>
</evidence>
<dbReference type="Gene3D" id="3.60.20.10">
    <property type="entry name" value="Glutamine Phosphoribosylpyrophosphate, subunit 1, domain 1"/>
    <property type="match status" value="1"/>
</dbReference>
<dbReference type="InterPro" id="IPR006982">
    <property type="entry name" value="Glu_synth_centr_N"/>
</dbReference>
<name>L0KAP0_HALHC</name>
<dbReference type="NCBIfam" id="NF008730">
    <property type="entry name" value="PRK11750.1"/>
    <property type="match status" value="1"/>
</dbReference>
<keyword evidence="12" id="KW-0408">Iron</keyword>
<comment type="cofactor">
    <cofactor evidence="2">
        <name>[3Fe-4S] cluster</name>
        <dbReference type="ChEBI" id="CHEBI:21137"/>
    </cofactor>
</comment>
<evidence type="ECO:0000256" key="11">
    <source>
        <dbReference type="ARBA" id="ARBA00023002"/>
    </source>
</evidence>
<dbReference type="GO" id="GO:0006537">
    <property type="term" value="P:glutamate biosynthetic process"/>
    <property type="evidence" value="ECO:0007669"/>
    <property type="project" value="UniProtKB-KW"/>
</dbReference>
<evidence type="ECO:0000256" key="10">
    <source>
        <dbReference type="ARBA" id="ARBA00022962"/>
    </source>
</evidence>
<proteinExistence type="inferred from homology"/>
<evidence type="ECO:0000256" key="12">
    <source>
        <dbReference type="ARBA" id="ARBA00023004"/>
    </source>
</evidence>
<dbReference type="CDD" id="cd00713">
    <property type="entry name" value="GltS"/>
    <property type="match status" value="1"/>
</dbReference>
<evidence type="ECO:0000256" key="6">
    <source>
        <dbReference type="ARBA" id="ARBA00022630"/>
    </source>
</evidence>
<dbReference type="Gene3D" id="3.20.20.70">
    <property type="entry name" value="Aldolase class I"/>
    <property type="match status" value="2"/>
</dbReference>
<sequence>MVKGIGIPPAEGLYSPKQEKDSCGVGFIAQMKGEKSHKVVEQGLQILERLAHRGGIGADPLTGDGAGLLIQMPDQFLRKEMKQEGVKLPEVGDYGVGMVFLPRKLDEGLLAEGIIEQVIREEGQKVLGWREVPVDTSNIGESAASTRPVIKQVFIKKDKAIDNFELKLYLIRRKIEKAIAESDIKNKEYFNMPSFSNSVLVYKGLLLPRQINDFYQDLTDPQVKSAIALVHQRYSTNTFPSWDLAQPFKYLAHNGEINTLRGNINWMAAREPDLESEVLGDEINDLFPVTNEEDSDSANLDHVVELLLASGFSLVEAMTMLVPEAWEKNEELDQEVRDYYEYNACMMEPWDGPAAIAFTDGKQIGATLDRNGLRPARYIVTKDDYVILGSEIGTLDVEASNVAESGRLKPGEMLLVDTEEGRIIPDEEIKKEVSSANPYGQWLEKNKQHLTDLEEGVKRYNEDFDTIPERLRAFGYNREDLSVLIGPMAENKKEAIGSMGNDTPLAVLSNNQKPLFNYFKQLFAQVTNPPIDPIREEIVMSLKSNLGSKGNILERTEDKAKTIELDSPILTNEELDKIIHLKDNDFNTRVVPMVFDPEEENGLEKGLEKMFHHVEESIDAGYNTIVLSDRKVDDFNAPIPSLLATSALHNYLIREHKRNGVDIIVETGGAREIMHFALLIGYGALAVNPYLALETISYMSEEGLYLTEAEEESKRKKRQKKYIKAVEKGLFKIMSKMGISTIQSYRGAQIFEAVGLSSEFVEKYFPGTTTRIEGISLDVLEKEVITNHQDAYQGLNNNSEKMLETEGEYKWRKQGEHHLFSPEAIAKLQQATRQGDYELYKEYASLIDDQSEQLATIRGLFEFKDKDPIPLEEVESVEEIRQRFVTGAMSFGSISKEAHETIARAMNEIGGMSNSGEGGEDPARFDDDRRSAVKQVASGRFGVTTHYLVNADELQIKMAQGAKPGEGGHLPGRKVSETIAEVRHTTPGIDLISPPPHHDIYSIEDLAQLIYDLKNVNRDARVSVKLVSEIGIGTIAAGVSKAHADMILVSGFDGGTGAAPLNSIKHAGLPWELGLSETHQVLTKNNLRSRLRIQTDGQMKTGRDVAVAALLGAEEYGFATAALVVLGCIMMRDCSSNNCPVGIATQNPELRARFAGKKEQLVNYFTFIARQLREIMAELGFRTVDEMIGQTDKLDMNEAIKHWKSEGVDISNILHKPTLPDRVVGRCVEEQDHGIDDILDRDLIDQAKSALEDQKAVEFDVEINNTNRTTGTMLSGEIAKRYGGEGLPDDTIKIKFNGYAGQSFGAFGMQGLTMNLTGQANDYVGKGLFGGKLIVQQPEEATGKAHENIIAGNTILYGATRGELYMNGVAGERFAVRNSGVHAVVEGIGDHGCEYMTGGRVVVLGKTGRNFGAGMSGGIAYVYDIDGNFRDRLNNLMVEAEQVELEEDIETIKRLVENHVQYTGSKRGQEVLNNWDQAINKFVKVTSPRYKEILASRKEGKRNG</sequence>
<keyword evidence="19" id="KW-1185">Reference proteome</keyword>
<dbReference type="Pfam" id="PF00310">
    <property type="entry name" value="GATase_2"/>
    <property type="match status" value="1"/>
</dbReference>
<dbReference type="SUPFAM" id="SSF56235">
    <property type="entry name" value="N-terminal nucleophile aminohydrolases (Ntn hydrolases)"/>
    <property type="match status" value="1"/>
</dbReference>
<dbReference type="FunFam" id="2.160.20.60:FF:000001">
    <property type="entry name" value="Glutamate synthase, large subunit"/>
    <property type="match status" value="1"/>
</dbReference>
<evidence type="ECO:0000256" key="5">
    <source>
        <dbReference type="ARBA" id="ARBA00022605"/>
    </source>
</evidence>
<evidence type="ECO:0000256" key="1">
    <source>
        <dbReference type="ARBA" id="ARBA00001917"/>
    </source>
</evidence>
<evidence type="ECO:0000256" key="4">
    <source>
        <dbReference type="ARBA" id="ARBA00009716"/>
    </source>
</evidence>
<evidence type="ECO:0000259" key="17">
    <source>
        <dbReference type="PROSITE" id="PS51278"/>
    </source>
</evidence>
<organism evidence="18 19">
    <name type="scientific">Halobacteroides halobius (strain ATCC 35273 / DSM 5150 / MD-1)</name>
    <dbReference type="NCBI Taxonomy" id="748449"/>
    <lineage>
        <taxon>Bacteria</taxon>
        <taxon>Bacillati</taxon>
        <taxon>Bacillota</taxon>
        <taxon>Clostridia</taxon>
        <taxon>Halanaerobiales</taxon>
        <taxon>Halobacteroidaceae</taxon>
        <taxon>Halobacteroides</taxon>
    </lineage>
</organism>
<comment type="cofactor">
    <cofactor evidence="1">
        <name>FMN</name>
        <dbReference type="ChEBI" id="CHEBI:58210"/>
    </cofactor>
</comment>
<feature type="domain" description="Glutamine amidotransferase type-2" evidence="17">
    <location>
        <begin position="23"/>
        <end position="419"/>
    </location>
</feature>
<dbReference type="SUPFAM" id="SSF69336">
    <property type="entry name" value="Alpha subunit of glutamate synthase, C-terminal domain"/>
    <property type="match status" value="1"/>
</dbReference>
<dbReference type="InterPro" id="IPR017932">
    <property type="entry name" value="GATase_2_dom"/>
</dbReference>
<gene>
    <name evidence="18" type="ordered locus">Halha_1493</name>
</gene>
<dbReference type="Pfam" id="PF04898">
    <property type="entry name" value="Glu_syn_central"/>
    <property type="match status" value="1"/>
</dbReference>
<dbReference type="PANTHER" id="PTHR11938">
    <property type="entry name" value="FAD NADPH DEHYDROGENASE/OXIDOREDUCTASE"/>
    <property type="match status" value="1"/>
</dbReference>
<dbReference type="InterPro" id="IPR002489">
    <property type="entry name" value="Glu_synth_asu_C"/>
</dbReference>
<dbReference type="SUPFAM" id="SSF51395">
    <property type="entry name" value="FMN-linked oxidoreductases"/>
    <property type="match status" value="1"/>
</dbReference>
<dbReference type="Pfam" id="PF01645">
    <property type="entry name" value="Glu_synthase"/>
    <property type="match status" value="1"/>
</dbReference>
<evidence type="ECO:0000256" key="3">
    <source>
        <dbReference type="ARBA" id="ARBA00001974"/>
    </source>
</evidence>
<dbReference type="FunFam" id="3.60.20.10:FF:000001">
    <property type="entry name" value="Glutamate synthase, large subunit"/>
    <property type="match status" value="1"/>
</dbReference>
<dbReference type="Pfam" id="PF01493">
    <property type="entry name" value="GXGXG"/>
    <property type="match status" value="1"/>
</dbReference>
<evidence type="ECO:0000256" key="2">
    <source>
        <dbReference type="ARBA" id="ARBA00001927"/>
    </source>
</evidence>
<evidence type="ECO:0000256" key="13">
    <source>
        <dbReference type="ARBA" id="ARBA00023014"/>
    </source>
</evidence>
<keyword evidence="13" id="KW-0411">Iron-sulfur</keyword>
<dbReference type="Gene3D" id="2.160.20.60">
    <property type="entry name" value="Glutamate synthase, alpha subunit, C-terminal domain"/>
    <property type="match status" value="1"/>
</dbReference>
<accession>L0KAP0</accession>
<dbReference type="PANTHER" id="PTHR11938:SF133">
    <property type="entry name" value="GLUTAMATE SYNTHASE (NADH)"/>
    <property type="match status" value="1"/>
</dbReference>
<comment type="cofactor">
    <cofactor evidence="3">
        <name>FAD</name>
        <dbReference type="ChEBI" id="CHEBI:57692"/>
    </cofactor>
</comment>
<dbReference type="GO" id="GO:0015930">
    <property type="term" value="F:glutamate synthase activity"/>
    <property type="evidence" value="ECO:0007669"/>
    <property type="project" value="InterPro"/>
</dbReference>
<dbReference type="EMBL" id="CP003359">
    <property type="protein sequence ID" value="AGB41434.1"/>
    <property type="molecule type" value="Genomic_DNA"/>
</dbReference>
<dbReference type="InterPro" id="IPR050711">
    <property type="entry name" value="ET-N_metabolism_enzyme"/>
</dbReference>
<comment type="similarity">
    <text evidence="4">Belongs to the glutamate synthase family.</text>
</comment>
<dbReference type="RefSeq" id="WP_015327153.1">
    <property type="nucleotide sequence ID" value="NC_019978.1"/>
</dbReference>
<keyword evidence="10" id="KW-0315">Glutamine amidotransferase</keyword>
<dbReference type="GO" id="GO:0046872">
    <property type="term" value="F:metal ion binding"/>
    <property type="evidence" value="ECO:0007669"/>
    <property type="project" value="UniProtKB-KW"/>
</dbReference>
<evidence type="ECO:0000313" key="19">
    <source>
        <dbReference type="Proteomes" id="UP000010880"/>
    </source>
</evidence>
<dbReference type="Proteomes" id="UP000010880">
    <property type="component" value="Chromosome"/>
</dbReference>
<evidence type="ECO:0000256" key="15">
    <source>
        <dbReference type="ARBA" id="ARBA00023291"/>
    </source>
</evidence>
<dbReference type="FunFam" id="3.20.20.70:FF:000031">
    <property type="entry name" value="Glutamate synthase 1 [NADH]"/>
    <property type="match status" value="1"/>
</dbReference>
<dbReference type="STRING" id="748449.Halha_1493"/>
<dbReference type="InterPro" id="IPR013785">
    <property type="entry name" value="Aldolase_TIM"/>
</dbReference>
<keyword evidence="9" id="KW-0274">FAD</keyword>
<keyword evidence="15" id="KW-0003">3Fe-4S</keyword>
<keyword evidence="7" id="KW-0288">FMN</keyword>
<dbReference type="FunFam" id="3.20.20.70:FF:000053">
    <property type="entry name" value="Glutamate synthase large subunit"/>
    <property type="match status" value="1"/>
</dbReference>
<dbReference type="GO" id="GO:0019676">
    <property type="term" value="P:ammonia assimilation cycle"/>
    <property type="evidence" value="ECO:0007669"/>
    <property type="project" value="TreeGrafter"/>
</dbReference>
<protein>
    <submittedName>
        <fullName evidence="18">Glutamate synthase family protein</fullName>
    </submittedName>
</protein>
<evidence type="ECO:0000256" key="8">
    <source>
        <dbReference type="ARBA" id="ARBA00022723"/>
    </source>
</evidence>
<dbReference type="InterPro" id="IPR002932">
    <property type="entry name" value="Glu_synthdom"/>
</dbReference>
<reference evidence="19" key="1">
    <citation type="submission" date="2012-02" db="EMBL/GenBank/DDBJ databases">
        <title>The complete genome of Halobacteroides halobius DSM 5150.</title>
        <authorList>
            <person name="Lucas S."/>
            <person name="Copeland A."/>
            <person name="Lapidus A."/>
            <person name="Glavina del Rio T."/>
            <person name="Dalin E."/>
            <person name="Tice H."/>
            <person name="Bruce D."/>
            <person name="Goodwin L."/>
            <person name="Pitluck S."/>
            <person name="Peters L."/>
            <person name="Mikhailova N."/>
            <person name="Gu W."/>
            <person name="Kyrpides N."/>
            <person name="Mavromatis K."/>
            <person name="Ivanova N."/>
            <person name="Brettin T."/>
            <person name="Detter J.C."/>
            <person name="Han C."/>
            <person name="Larimer F."/>
            <person name="Land M."/>
            <person name="Hauser L."/>
            <person name="Markowitz V."/>
            <person name="Cheng J.-F."/>
            <person name="Hugenholtz P."/>
            <person name="Woyke T."/>
            <person name="Wu D."/>
            <person name="Tindall B."/>
            <person name="Pomrenke H."/>
            <person name="Brambilla E."/>
            <person name="Klenk H.-P."/>
            <person name="Eisen J.A."/>
        </authorList>
    </citation>
    <scope>NUCLEOTIDE SEQUENCE [LARGE SCALE GENOMIC DNA]</scope>
    <source>
        <strain evidence="19">ATCC 35273 / DSM 5150 / MD-1</strain>
    </source>
</reference>
<keyword evidence="6" id="KW-0285">Flavoprotein</keyword>
<dbReference type="eggNOG" id="COG0070">
    <property type="taxonomic scope" value="Bacteria"/>
</dbReference>
<dbReference type="HOGENOM" id="CLU_000422_8_2_9"/>
<dbReference type="InterPro" id="IPR036485">
    <property type="entry name" value="Glu_synth_asu_C_sf"/>
</dbReference>
<comment type="pathway">
    <text evidence="16">Amino-acid biosynthesis.</text>
</comment>
<keyword evidence="8" id="KW-0479">Metal-binding</keyword>
<keyword evidence="11" id="KW-0560">Oxidoreductase</keyword>
<evidence type="ECO:0000256" key="16">
    <source>
        <dbReference type="ARBA" id="ARBA00029440"/>
    </source>
</evidence>
<dbReference type="InterPro" id="IPR029055">
    <property type="entry name" value="Ntn_hydrolases_N"/>
</dbReference>
<dbReference type="PROSITE" id="PS51278">
    <property type="entry name" value="GATASE_TYPE_2"/>
    <property type="match status" value="1"/>
</dbReference>
<dbReference type="KEGG" id="hhl:Halha_1493"/>
<dbReference type="OrthoDB" id="9758182at2"/>
<evidence type="ECO:0000256" key="9">
    <source>
        <dbReference type="ARBA" id="ARBA00022827"/>
    </source>
</evidence>
<dbReference type="CDD" id="cd02808">
    <property type="entry name" value="GltS_FMN"/>
    <property type="match status" value="1"/>
</dbReference>
<keyword evidence="14" id="KW-0314">Glutamate biosynthesis</keyword>
<dbReference type="PATRIC" id="fig|748449.3.peg.1444"/>
<dbReference type="eggNOG" id="COG0069">
    <property type="taxonomic scope" value="Bacteria"/>
</dbReference>
<evidence type="ECO:0000256" key="14">
    <source>
        <dbReference type="ARBA" id="ARBA00023164"/>
    </source>
</evidence>
<evidence type="ECO:0000256" key="7">
    <source>
        <dbReference type="ARBA" id="ARBA00022643"/>
    </source>
</evidence>
<dbReference type="eggNOG" id="COG0067">
    <property type="taxonomic scope" value="Bacteria"/>
</dbReference>
<dbReference type="CDD" id="cd00982">
    <property type="entry name" value="gltB_C"/>
    <property type="match status" value="1"/>
</dbReference>
<keyword evidence="5" id="KW-0028">Amino-acid biosynthesis</keyword>
<dbReference type="GO" id="GO:0051538">
    <property type="term" value="F:3 iron, 4 sulfur cluster binding"/>
    <property type="evidence" value="ECO:0007669"/>
    <property type="project" value="UniProtKB-KW"/>
</dbReference>